<evidence type="ECO:0000313" key="2">
    <source>
        <dbReference type="Proteomes" id="UP001159363"/>
    </source>
</evidence>
<comment type="caution">
    <text evidence="1">The sequence shown here is derived from an EMBL/GenBank/DDBJ whole genome shotgun (WGS) entry which is preliminary data.</text>
</comment>
<sequence>MAGRKKDPIWIHFVEEPTLSGKSLKATCKSCGKFESYLQVMWKLPASHVESLKATCKSCGKQLMVLVERMNKHFETCQKEETEEDQLCDSASAQKSYKGDYNISFG</sequence>
<keyword evidence="2" id="KW-1185">Reference proteome</keyword>
<reference evidence="1 2" key="1">
    <citation type="submission" date="2023-02" db="EMBL/GenBank/DDBJ databases">
        <title>LHISI_Scaffold_Assembly.</title>
        <authorList>
            <person name="Stuart O.P."/>
            <person name="Cleave R."/>
            <person name="Magrath M.J.L."/>
            <person name="Mikheyev A.S."/>
        </authorList>
    </citation>
    <scope>NUCLEOTIDE SEQUENCE [LARGE SCALE GENOMIC DNA]</scope>
    <source>
        <strain evidence="1">Daus_M_001</strain>
        <tissue evidence="1">Leg muscle</tissue>
    </source>
</reference>
<evidence type="ECO:0000313" key="1">
    <source>
        <dbReference type="EMBL" id="KAJ8884582.1"/>
    </source>
</evidence>
<accession>A0ABQ9HJS1</accession>
<proteinExistence type="predicted"/>
<evidence type="ECO:0008006" key="3">
    <source>
        <dbReference type="Google" id="ProtNLM"/>
    </source>
</evidence>
<protein>
    <recommendedName>
        <fullName evidence="3">BED-type domain-containing protein</fullName>
    </recommendedName>
</protein>
<organism evidence="1 2">
    <name type="scientific">Dryococelus australis</name>
    <dbReference type="NCBI Taxonomy" id="614101"/>
    <lineage>
        <taxon>Eukaryota</taxon>
        <taxon>Metazoa</taxon>
        <taxon>Ecdysozoa</taxon>
        <taxon>Arthropoda</taxon>
        <taxon>Hexapoda</taxon>
        <taxon>Insecta</taxon>
        <taxon>Pterygota</taxon>
        <taxon>Neoptera</taxon>
        <taxon>Polyneoptera</taxon>
        <taxon>Phasmatodea</taxon>
        <taxon>Verophasmatodea</taxon>
        <taxon>Anareolatae</taxon>
        <taxon>Phasmatidae</taxon>
        <taxon>Eurycanthinae</taxon>
        <taxon>Dryococelus</taxon>
    </lineage>
</organism>
<dbReference type="EMBL" id="JARBHB010000005">
    <property type="protein sequence ID" value="KAJ8884582.1"/>
    <property type="molecule type" value="Genomic_DNA"/>
</dbReference>
<gene>
    <name evidence="1" type="ORF">PR048_016439</name>
</gene>
<dbReference type="Proteomes" id="UP001159363">
    <property type="component" value="Chromosome 4"/>
</dbReference>
<name>A0ABQ9HJS1_9NEOP</name>